<evidence type="ECO:0000313" key="2">
    <source>
        <dbReference type="Proteomes" id="UP001165427"/>
    </source>
</evidence>
<reference evidence="1" key="1">
    <citation type="submission" date="2022-04" db="EMBL/GenBank/DDBJ databases">
        <title>Desulfatitalea alkaliphila sp. nov., a novel anaerobic sulfate-reducing bacterium isolated from terrestrial mud volcano, Taman Peninsula, Russia.</title>
        <authorList>
            <person name="Khomyakova M.A."/>
            <person name="Merkel A.Y."/>
            <person name="Slobodkin A.I."/>
        </authorList>
    </citation>
    <scope>NUCLEOTIDE SEQUENCE</scope>
    <source>
        <strain evidence="1">M08but</strain>
    </source>
</reference>
<dbReference type="AlphaFoldDB" id="A0AA41R4L9"/>
<organism evidence="1 2">
    <name type="scientific">Desulfatitalea alkaliphila</name>
    <dbReference type="NCBI Taxonomy" id="2929485"/>
    <lineage>
        <taxon>Bacteria</taxon>
        <taxon>Pseudomonadati</taxon>
        <taxon>Thermodesulfobacteriota</taxon>
        <taxon>Desulfobacteria</taxon>
        <taxon>Desulfobacterales</taxon>
        <taxon>Desulfosarcinaceae</taxon>
        <taxon>Desulfatitalea</taxon>
    </lineage>
</organism>
<accession>A0AA41R4L9</accession>
<dbReference type="EMBL" id="JALJRB010000023">
    <property type="protein sequence ID" value="MCJ8502269.1"/>
    <property type="molecule type" value="Genomic_DNA"/>
</dbReference>
<name>A0AA41R4L9_9BACT</name>
<dbReference type="Proteomes" id="UP001165427">
    <property type="component" value="Unassembled WGS sequence"/>
</dbReference>
<proteinExistence type="predicted"/>
<protein>
    <submittedName>
        <fullName evidence="1">Uncharacterized protein</fullName>
    </submittedName>
</protein>
<gene>
    <name evidence="1" type="ORF">MRX98_16920</name>
</gene>
<dbReference type="RefSeq" id="WP_246912790.1">
    <property type="nucleotide sequence ID" value="NZ_JALJRB010000023.1"/>
</dbReference>
<comment type="caution">
    <text evidence="1">The sequence shown here is derived from an EMBL/GenBank/DDBJ whole genome shotgun (WGS) entry which is preliminary data.</text>
</comment>
<evidence type="ECO:0000313" key="1">
    <source>
        <dbReference type="EMBL" id="MCJ8502269.1"/>
    </source>
</evidence>
<keyword evidence="2" id="KW-1185">Reference proteome</keyword>
<sequence>MSKIIPLDDRLKLTAEKKAAVLRKQKIMAVRKLFQCTHCAAKCERCGISLNADPSSGENPHPRTPYHFCNSCADEYIDYINRLQGKGNPEAYWHNDHWMKVWQAWIEYQGATDQYLRSKEFRRLLDELGPGDLQCD</sequence>